<dbReference type="EMBL" id="VOHM01000004">
    <property type="protein sequence ID" value="TWT28479.1"/>
    <property type="molecule type" value="Genomic_DNA"/>
</dbReference>
<evidence type="ECO:0000259" key="1">
    <source>
        <dbReference type="Pfam" id="PF07929"/>
    </source>
</evidence>
<dbReference type="Proteomes" id="UP000320791">
    <property type="component" value="Unassembled WGS sequence"/>
</dbReference>
<gene>
    <name evidence="2" type="ORF">FRX94_02595</name>
</gene>
<dbReference type="AlphaFoldDB" id="A0A5C5URU5"/>
<sequence>MRPVNVKLTAKNIYNPPRAIMFIDGSQPIEHALELIVAGLYGTPDPTITLCGELDGSPQWMGFADYHFDGTLDIDITGWVFDDLMKFRNLELVLIGLTNWRFSMRLSHGEPPSTFEIPMVAAASGKVIPSLPSSLVDAANRAADGMSIDPSLCRPLANFAESVEWKPFFLPFCNQYMKQVLALRAAGKPAAWVRFAEEIADKDVNKCAPMVAAYLQREVKFLRVGADGQLTPTALKMLLEYDLRTTGVFKGQVEHMRLPRIKHYPKLQKTIDVMLRADLLIQAPAGICLTDRALELLKAAEQGNYLPLAFLGPLTEIAIEDNSESLLKDEFPVVPRTKLQGDFHTFVEERLSDFPDFSEVTERPFRRRQELDDAPRTQRVRFPGERVARASTSRMEHLHLRMVLKDVKPVVSRVIRIPAHLSVEEGVPDLLKLFGWGAEQAWRITYVQDKHSYTIAPSAEGVHDSHYVAPADVQLAQVFAPKFRVALGYDSRAGWEMEVVNTGSDFGPHSIKVLKAKHACPPEGCDGPSGYQQLRDIRRQGASYLQQHPNTPREWFAKERQLAESMQDPQQPQYPAGYQL</sequence>
<feature type="domain" description="Plasmid pRiA4b Orf3-like" evidence="1">
    <location>
        <begin position="398"/>
        <end position="542"/>
    </location>
</feature>
<accession>A0A5C5URU5</accession>
<evidence type="ECO:0000313" key="3">
    <source>
        <dbReference type="Proteomes" id="UP000320791"/>
    </source>
</evidence>
<name>A0A5C5URU5_9CORY</name>
<dbReference type="InterPro" id="IPR024047">
    <property type="entry name" value="MM3350-like_sf"/>
</dbReference>
<dbReference type="SUPFAM" id="SSF159941">
    <property type="entry name" value="MM3350-like"/>
    <property type="match status" value="1"/>
</dbReference>
<dbReference type="OrthoDB" id="9816539at2"/>
<keyword evidence="3" id="KW-1185">Reference proteome</keyword>
<evidence type="ECO:0000313" key="2">
    <source>
        <dbReference type="EMBL" id="TWT28479.1"/>
    </source>
</evidence>
<dbReference type="Gene3D" id="3.10.290.30">
    <property type="entry name" value="MM3350-like"/>
    <property type="match status" value="1"/>
</dbReference>
<comment type="caution">
    <text evidence="2">The sequence shown here is derived from an EMBL/GenBank/DDBJ whole genome shotgun (WGS) entry which is preliminary data.</text>
</comment>
<dbReference type="Pfam" id="PF07929">
    <property type="entry name" value="PRiA4_ORF3"/>
    <property type="match status" value="1"/>
</dbReference>
<proteinExistence type="predicted"/>
<dbReference type="RefSeq" id="WP_146323564.1">
    <property type="nucleotide sequence ID" value="NZ_BAABLR010000014.1"/>
</dbReference>
<dbReference type="InterPro" id="IPR012912">
    <property type="entry name" value="Plasmid_pRiA4b_Orf3-like"/>
</dbReference>
<reference evidence="2 3" key="1">
    <citation type="submission" date="2019-08" db="EMBL/GenBank/DDBJ databases">
        <authorList>
            <person name="Lei W."/>
        </authorList>
    </citation>
    <scope>NUCLEOTIDE SEQUENCE [LARGE SCALE GENOMIC DNA]</scope>
    <source>
        <strain evidence="2 3">CCUG 58627</strain>
    </source>
</reference>
<protein>
    <submittedName>
        <fullName evidence="2">Plasmid pRiA4b ORF-3 family protein</fullName>
    </submittedName>
</protein>
<organism evidence="2 3">
    <name type="scientific">Corynebacterium canis</name>
    <dbReference type="NCBI Taxonomy" id="679663"/>
    <lineage>
        <taxon>Bacteria</taxon>
        <taxon>Bacillati</taxon>
        <taxon>Actinomycetota</taxon>
        <taxon>Actinomycetes</taxon>
        <taxon>Mycobacteriales</taxon>
        <taxon>Corynebacteriaceae</taxon>
        <taxon>Corynebacterium</taxon>
    </lineage>
</organism>